<evidence type="ECO:0000313" key="4">
    <source>
        <dbReference type="Proteomes" id="UP000530424"/>
    </source>
</evidence>
<dbReference type="EMBL" id="JACCFP010000001">
    <property type="protein sequence ID" value="NYJ00339.1"/>
    <property type="molecule type" value="Genomic_DNA"/>
</dbReference>
<name>A0A853BYT6_9ACTN</name>
<evidence type="ECO:0000259" key="2">
    <source>
        <dbReference type="Pfam" id="PF08327"/>
    </source>
</evidence>
<organism evidence="3 4">
    <name type="scientific">Nocardioides thalensis</name>
    <dbReference type="NCBI Taxonomy" id="1914755"/>
    <lineage>
        <taxon>Bacteria</taxon>
        <taxon>Bacillati</taxon>
        <taxon>Actinomycetota</taxon>
        <taxon>Actinomycetes</taxon>
        <taxon>Propionibacteriales</taxon>
        <taxon>Nocardioidaceae</taxon>
        <taxon>Nocardioides</taxon>
    </lineage>
</organism>
<comment type="similarity">
    <text evidence="1">Belongs to the AHA1 family.</text>
</comment>
<dbReference type="AlphaFoldDB" id="A0A853BYT6"/>
<accession>A0A853BYT6</accession>
<dbReference type="CDD" id="cd07814">
    <property type="entry name" value="SRPBCC_CalC_Aha1-like"/>
    <property type="match status" value="1"/>
</dbReference>
<dbReference type="Gene3D" id="3.30.530.20">
    <property type="match status" value="1"/>
</dbReference>
<feature type="domain" description="Activator of Hsp90 ATPase homologue 1/2-like C-terminal" evidence="2">
    <location>
        <begin position="21"/>
        <end position="146"/>
    </location>
</feature>
<reference evidence="3 4" key="1">
    <citation type="submission" date="2020-07" db="EMBL/GenBank/DDBJ databases">
        <title>Sequencing the genomes of 1000 actinobacteria strains.</title>
        <authorList>
            <person name="Klenk H.-P."/>
        </authorList>
    </citation>
    <scope>NUCLEOTIDE SEQUENCE [LARGE SCALE GENOMIC DNA]</scope>
    <source>
        <strain evidence="3 4">DSM 103833</strain>
    </source>
</reference>
<dbReference type="InterPro" id="IPR013538">
    <property type="entry name" value="ASHA1/2-like_C"/>
</dbReference>
<dbReference type="Pfam" id="PF08327">
    <property type="entry name" value="AHSA1"/>
    <property type="match status" value="1"/>
</dbReference>
<gene>
    <name evidence="3" type="ORF">HNR19_001037</name>
</gene>
<proteinExistence type="inferred from homology"/>
<dbReference type="SUPFAM" id="SSF55961">
    <property type="entry name" value="Bet v1-like"/>
    <property type="match status" value="1"/>
</dbReference>
<evidence type="ECO:0000313" key="3">
    <source>
        <dbReference type="EMBL" id="NYJ00339.1"/>
    </source>
</evidence>
<comment type="caution">
    <text evidence="3">The sequence shown here is derived from an EMBL/GenBank/DDBJ whole genome shotgun (WGS) entry which is preliminary data.</text>
</comment>
<dbReference type="Proteomes" id="UP000530424">
    <property type="component" value="Unassembled WGS sequence"/>
</dbReference>
<sequence length="163" mass="18233">MNEQKEKNEMVDILHRVGAVAPREKVYDALTTIEGVAGWWSKDAEGDPGTVGEMIRFGFEPGSAVAADATFRIKVLETKRDELVRWEVVEGPPEWIGTELRFDIAQEDEYAIVRFGHLGWKEPGAFMAHCSTKWAIFMMSLKQLAETGTGAPAPVDVQISNWH</sequence>
<dbReference type="RefSeq" id="WP_246303479.1">
    <property type="nucleotide sequence ID" value="NZ_JACCFP010000001.1"/>
</dbReference>
<protein>
    <submittedName>
        <fullName evidence="3">Uncharacterized protein YndB with AHSA1/START domain</fullName>
    </submittedName>
</protein>
<dbReference type="InterPro" id="IPR023393">
    <property type="entry name" value="START-like_dom_sf"/>
</dbReference>
<evidence type="ECO:0000256" key="1">
    <source>
        <dbReference type="ARBA" id="ARBA00006817"/>
    </source>
</evidence>
<keyword evidence="4" id="KW-1185">Reference proteome</keyword>